<comment type="similarity">
    <text evidence="2">Belongs to the DeoC/FbaB aldolase family. DeoC type 2 subfamily.</text>
</comment>
<dbReference type="PIRSF" id="PIRSF001357">
    <property type="entry name" value="DeoC"/>
    <property type="match status" value="1"/>
</dbReference>
<dbReference type="PANTHER" id="PTHR10889:SF3">
    <property type="entry name" value="DEOXYRIBOSE-PHOSPHATE ALDOLASE"/>
    <property type="match status" value="1"/>
</dbReference>
<dbReference type="InterPro" id="IPR002915">
    <property type="entry name" value="DeoC/FbaB/LacD_aldolase"/>
</dbReference>
<protein>
    <recommendedName>
        <fullName evidence="3 7">Deoxyribose-phosphate aldolase</fullName>
        <ecNumber evidence="3 7">4.1.2.4</ecNumber>
    </recommendedName>
</protein>
<comment type="pathway">
    <text evidence="1">Carbohydrate degradation; 2-deoxy-D-ribose 1-phosphate degradation; D-glyceraldehyde 3-phosphate and acetaldehyde from 2-deoxy-alpha-D-ribose 1-phosphate: step 2/2.</text>
</comment>
<organism evidence="8 9">
    <name type="scientific">Shewanella marisflavi</name>
    <dbReference type="NCBI Taxonomy" id="260364"/>
    <lineage>
        <taxon>Bacteria</taxon>
        <taxon>Pseudomonadati</taxon>
        <taxon>Pseudomonadota</taxon>
        <taxon>Gammaproteobacteria</taxon>
        <taxon>Alteromonadales</taxon>
        <taxon>Shewanellaceae</taxon>
        <taxon>Shewanella</taxon>
    </lineage>
</organism>
<dbReference type="AlphaFoldDB" id="A0AAC9XPA7"/>
<evidence type="ECO:0000256" key="7">
    <source>
        <dbReference type="NCBIfam" id="TIGR00126"/>
    </source>
</evidence>
<dbReference type="NCBIfam" id="TIGR00126">
    <property type="entry name" value="deoC"/>
    <property type="match status" value="1"/>
</dbReference>
<evidence type="ECO:0000256" key="4">
    <source>
        <dbReference type="ARBA" id="ARBA00023239"/>
    </source>
</evidence>
<evidence type="ECO:0000256" key="1">
    <source>
        <dbReference type="ARBA" id="ARBA00004816"/>
    </source>
</evidence>
<dbReference type="Gene3D" id="3.20.20.70">
    <property type="entry name" value="Aldolase class I"/>
    <property type="match status" value="1"/>
</dbReference>
<dbReference type="GO" id="GO:0016052">
    <property type="term" value="P:carbohydrate catabolic process"/>
    <property type="evidence" value="ECO:0007669"/>
    <property type="project" value="TreeGrafter"/>
</dbReference>
<dbReference type="Pfam" id="PF01791">
    <property type="entry name" value="DeoC"/>
    <property type="match status" value="1"/>
</dbReference>
<evidence type="ECO:0000256" key="3">
    <source>
        <dbReference type="ARBA" id="ARBA00012515"/>
    </source>
</evidence>
<evidence type="ECO:0000256" key="5">
    <source>
        <dbReference type="ARBA" id="ARBA00023270"/>
    </source>
</evidence>
<dbReference type="GO" id="GO:0005737">
    <property type="term" value="C:cytoplasm"/>
    <property type="evidence" value="ECO:0007669"/>
    <property type="project" value="InterPro"/>
</dbReference>
<dbReference type="Proteomes" id="UP000198233">
    <property type="component" value="Chromosome"/>
</dbReference>
<dbReference type="SMART" id="SM01133">
    <property type="entry name" value="DeoC"/>
    <property type="match status" value="1"/>
</dbReference>
<evidence type="ECO:0000256" key="6">
    <source>
        <dbReference type="ARBA" id="ARBA00048791"/>
    </source>
</evidence>
<evidence type="ECO:0000313" key="8">
    <source>
        <dbReference type="EMBL" id="ASJ97765.1"/>
    </source>
</evidence>
<dbReference type="InterPro" id="IPR013785">
    <property type="entry name" value="Aldolase_TIM"/>
</dbReference>
<dbReference type="EMBL" id="CP022272">
    <property type="protein sequence ID" value="ASJ97765.1"/>
    <property type="molecule type" value="Genomic_DNA"/>
</dbReference>
<dbReference type="GO" id="GO:0009264">
    <property type="term" value="P:deoxyribonucleotide catabolic process"/>
    <property type="evidence" value="ECO:0007669"/>
    <property type="project" value="UniProtKB-UniRule"/>
</dbReference>
<dbReference type="PANTHER" id="PTHR10889">
    <property type="entry name" value="DEOXYRIBOSE-PHOSPHATE ALDOLASE"/>
    <property type="match status" value="1"/>
</dbReference>
<name>A0AAC9XPA7_9GAMM</name>
<dbReference type="InterPro" id="IPR011343">
    <property type="entry name" value="DeoC"/>
</dbReference>
<dbReference type="EC" id="4.1.2.4" evidence="3 7"/>
<proteinExistence type="inferred from homology"/>
<evidence type="ECO:0000256" key="2">
    <source>
        <dbReference type="ARBA" id="ARBA00009473"/>
    </source>
</evidence>
<comment type="catalytic activity">
    <reaction evidence="6">
        <text>2-deoxy-D-ribose 5-phosphate = D-glyceraldehyde 3-phosphate + acetaldehyde</text>
        <dbReference type="Rhea" id="RHEA:12821"/>
        <dbReference type="ChEBI" id="CHEBI:15343"/>
        <dbReference type="ChEBI" id="CHEBI:59776"/>
        <dbReference type="ChEBI" id="CHEBI:62877"/>
        <dbReference type="EC" id="4.1.2.4"/>
    </reaction>
</comment>
<dbReference type="RefSeq" id="WP_088905312.1">
    <property type="nucleotide sequence ID" value="NZ_CP022272.1"/>
</dbReference>
<accession>A0AAC9XPA7</accession>
<dbReference type="GO" id="GO:0004139">
    <property type="term" value="F:deoxyribose-phosphate aldolase activity"/>
    <property type="evidence" value="ECO:0007669"/>
    <property type="project" value="UniProtKB-UniRule"/>
</dbReference>
<gene>
    <name evidence="8" type="ORF">CFF01_14890</name>
</gene>
<keyword evidence="4" id="KW-0456">Lyase</keyword>
<dbReference type="CDD" id="cd00959">
    <property type="entry name" value="DeoC"/>
    <property type="match status" value="1"/>
</dbReference>
<evidence type="ECO:0000313" key="9">
    <source>
        <dbReference type="Proteomes" id="UP000198233"/>
    </source>
</evidence>
<keyword evidence="5" id="KW-0704">Schiff base</keyword>
<dbReference type="SUPFAM" id="SSF51569">
    <property type="entry name" value="Aldolase"/>
    <property type="match status" value="1"/>
</dbReference>
<sequence>MDTFSTVAKKTIGLLDLTTLTNVETDECIIKLCQNAATPFGMTAAICIFPRFIPVAKKQLKKQGTKDIKVATVVNFPHGNDDLNIALAETSAALAYGADEIDIVFPYRALMAGNEQIGFEMIKSAKELCGDVTLKVIIESGELKTEDLIRKATELSIRAGADFVKTSTGKVLINATPEAARIMVQTIYDLGAQDKVGFKAAGGVKTTEDAKDYLESASNIMGRDWLNAQHYRFGTSSLLVDLLKTLGAESQMEQGDY</sequence>
<dbReference type="KEGG" id="smav:CFF01_14890"/>
<reference evidence="8 9" key="1">
    <citation type="submission" date="2017-06" db="EMBL/GenBank/DDBJ databases">
        <title>Complete genome sequence of Shewanella marisflavi EP1 associated with anaerobic 2,4-dinitrotoluene reduction and salt tolerance.</title>
        <authorList>
            <person name="Huang J."/>
        </authorList>
    </citation>
    <scope>NUCLEOTIDE SEQUENCE [LARGE SCALE GENOMIC DNA]</scope>
    <source>
        <strain evidence="8 9">EP1</strain>
    </source>
</reference>